<accession>A0A1W1YFW0</accession>
<reference evidence="2 3" key="1">
    <citation type="submission" date="2017-04" db="EMBL/GenBank/DDBJ databases">
        <authorList>
            <person name="Afonso C.L."/>
            <person name="Miller P.J."/>
            <person name="Scott M.A."/>
            <person name="Spackman E."/>
            <person name="Goraichik I."/>
            <person name="Dimitrov K.M."/>
            <person name="Suarez D.L."/>
            <person name="Swayne D.E."/>
        </authorList>
    </citation>
    <scope>NUCLEOTIDE SEQUENCE [LARGE SCALE GENOMIC DNA]</scope>
    <source>
        <strain evidence="2 3">DSM 5090</strain>
    </source>
</reference>
<evidence type="ECO:0000256" key="1">
    <source>
        <dbReference type="SAM" id="Phobius"/>
    </source>
</evidence>
<dbReference type="Proteomes" id="UP000192738">
    <property type="component" value="Unassembled WGS sequence"/>
</dbReference>
<organism evidence="2 3">
    <name type="scientific">Sporomusa malonica</name>
    <dbReference type="NCBI Taxonomy" id="112901"/>
    <lineage>
        <taxon>Bacteria</taxon>
        <taxon>Bacillati</taxon>
        <taxon>Bacillota</taxon>
        <taxon>Negativicutes</taxon>
        <taxon>Selenomonadales</taxon>
        <taxon>Sporomusaceae</taxon>
        <taxon>Sporomusa</taxon>
    </lineage>
</organism>
<feature type="transmembrane region" description="Helical" evidence="1">
    <location>
        <begin position="12"/>
        <end position="33"/>
    </location>
</feature>
<name>A0A1W1YFW0_9FIRM</name>
<evidence type="ECO:0000313" key="2">
    <source>
        <dbReference type="EMBL" id="SMC35033.1"/>
    </source>
</evidence>
<dbReference type="EMBL" id="FWXI01000001">
    <property type="protein sequence ID" value="SMC35033.1"/>
    <property type="molecule type" value="Genomic_DNA"/>
</dbReference>
<dbReference type="AlphaFoldDB" id="A0A1W1YFW0"/>
<evidence type="ECO:0000313" key="3">
    <source>
        <dbReference type="Proteomes" id="UP000192738"/>
    </source>
</evidence>
<keyword evidence="1" id="KW-0472">Membrane</keyword>
<keyword evidence="1" id="KW-0812">Transmembrane</keyword>
<protein>
    <submittedName>
        <fullName evidence="2">Uncharacterized protein</fullName>
    </submittedName>
</protein>
<sequence length="41" mass="4899">MDNRQNFIGQNFFNNNGNFIWVILIIISFFFLFCGDNDTTF</sequence>
<keyword evidence="3" id="KW-1185">Reference proteome</keyword>
<keyword evidence="1" id="KW-1133">Transmembrane helix</keyword>
<proteinExistence type="predicted"/>
<gene>
    <name evidence="2" type="ORF">SAMN04488500_101321</name>
</gene>